<dbReference type="Gene3D" id="2.40.30.170">
    <property type="match status" value="1"/>
</dbReference>
<evidence type="ECO:0000313" key="5">
    <source>
        <dbReference type="Proteomes" id="UP000275910"/>
    </source>
</evidence>
<keyword evidence="2" id="KW-0472">Membrane</keyword>
<dbReference type="EMBL" id="RCTY01000036">
    <property type="protein sequence ID" value="ROU06269.1"/>
    <property type="molecule type" value="Genomic_DNA"/>
</dbReference>
<organism evidence="4 5">
    <name type="scientific">Lysobacter enzymogenes</name>
    <dbReference type="NCBI Taxonomy" id="69"/>
    <lineage>
        <taxon>Bacteria</taxon>
        <taxon>Pseudomonadati</taxon>
        <taxon>Pseudomonadota</taxon>
        <taxon>Gammaproteobacteria</taxon>
        <taxon>Lysobacterales</taxon>
        <taxon>Lysobacteraceae</taxon>
        <taxon>Lysobacter</taxon>
    </lineage>
</organism>
<dbReference type="AlphaFoldDB" id="A0A3N2RFT4"/>
<evidence type="ECO:0000256" key="2">
    <source>
        <dbReference type="SAM" id="Phobius"/>
    </source>
</evidence>
<feature type="domain" description="Multidrug resistance protein MdtA-like barrel-sandwich hybrid" evidence="3">
    <location>
        <begin position="52"/>
        <end position="243"/>
    </location>
</feature>
<dbReference type="SUPFAM" id="SSF111369">
    <property type="entry name" value="HlyD-like secretion proteins"/>
    <property type="match status" value="2"/>
</dbReference>
<protein>
    <submittedName>
        <fullName evidence="4">Biotin/lipoyl-binding protein</fullName>
    </submittedName>
</protein>
<name>A0A3N2RFT4_LYSEN</name>
<feature type="transmembrane region" description="Helical" evidence="2">
    <location>
        <begin position="19"/>
        <end position="37"/>
    </location>
</feature>
<comment type="similarity">
    <text evidence="1">Belongs to the membrane fusion protein (MFP) (TC 8.A.1) family.</text>
</comment>
<dbReference type="PANTHER" id="PTHR30438:SF1">
    <property type="entry name" value="36 KDA ANTIGEN"/>
    <property type="match status" value="1"/>
</dbReference>
<sequence length="336" mass="36316">MNQDASQESAGTKSGRKRLLLIVAVVAVVVAGLWLAARKPEDLVQGTADADTIKVSAKITARIARLHVREGDAVKPGQLLFELDSPEVQAKGRQAGALLDAARAQAAKADEGARQEDIRAAAANWKRATASAELARATYRRVENLYREGVVTLQKRDEALAQQRSAEEAATAARAQYDLALAGTRNQDKLAAQAQVRQAEGGVAEVGAAQAEVRGLAPSAGEVNKRLADIGELVPAGYPVFTLIDLNKTWVAFYLREEQFAGLKIGQRLRGRIPALDSDGEFEVYFINPAGDFATWRATRQSAGYDVKSFEVRARPVRPIAGFRPGMSVLFAWPNR</sequence>
<keyword evidence="2" id="KW-0812">Transmembrane</keyword>
<dbReference type="RefSeq" id="WP_123648192.1">
    <property type="nucleotide sequence ID" value="NZ_RCTY01000036.1"/>
</dbReference>
<dbReference type="Proteomes" id="UP000275910">
    <property type="component" value="Unassembled WGS sequence"/>
</dbReference>
<proteinExistence type="inferred from homology"/>
<evidence type="ECO:0000259" key="3">
    <source>
        <dbReference type="Pfam" id="PF25917"/>
    </source>
</evidence>
<keyword evidence="2" id="KW-1133">Transmembrane helix</keyword>
<reference evidence="4 5" key="1">
    <citation type="submission" date="2018-10" db="EMBL/GenBank/DDBJ databases">
        <title>The genome of Lysobacter enzymogenes OH11.</title>
        <authorList>
            <person name="Liu F."/>
            <person name="Zhao Y."/>
            <person name="Qian G."/>
            <person name="Chen Y."/>
            <person name="Xu H."/>
        </authorList>
    </citation>
    <scope>NUCLEOTIDE SEQUENCE [LARGE SCALE GENOMIC DNA]</scope>
    <source>
        <strain evidence="4 5">OH11</strain>
    </source>
</reference>
<dbReference type="PANTHER" id="PTHR30438">
    <property type="entry name" value="36 KDA ANTIGEN-RELATED"/>
    <property type="match status" value="1"/>
</dbReference>
<dbReference type="Pfam" id="PF25917">
    <property type="entry name" value="BSH_RND"/>
    <property type="match status" value="1"/>
</dbReference>
<evidence type="ECO:0000256" key="1">
    <source>
        <dbReference type="ARBA" id="ARBA00009477"/>
    </source>
</evidence>
<dbReference type="Gene3D" id="2.40.50.100">
    <property type="match status" value="1"/>
</dbReference>
<accession>A0A3N2RFT4</accession>
<gene>
    <name evidence="4" type="ORF">D9T17_15110</name>
</gene>
<dbReference type="Gene3D" id="1.10.287.470">
    <property type="entry name" value="Helix hairpin bin"/>
    <property type="match status" value="1"/>
</dbReference>
<comment type="caution">
    <text evidence="4">The sequence shown here is derived from an EMBL/GenBank/DDBJ whole genome shotgun (WGS) entry which is preliminary data.</text>
</comment>
<evidence type="ECO:0000313" key="4">
    <source>
        <dbReference type="EMBL" id="ROU06269.1"/>
    </source>
</evidence>
<dbReference type="InterPro" id="IPR058625">
    <property type="entry name" value="MdtA-like_BSH"/>
</dbReference>